<sequence length="101" mass="10981">MLASTIFKRSLSKSAIKWIVSGAYNNNLQRKSAIEEAIVKYAADNGIDARGAVDGSAEVRGTEHAGTARPDGTWNPNEPNHVTVNFKKSDGSHITTRHVYI</sequence>
<dbReference type="AlphaFoldDB" id="A0A8S0WJG3"/>
<evidence type="ECO:0000256" key="1">
    <source>
        <dbReference type="SAM" id="MobiDB-lite"/>
    </source>
</evidence>
<proteinExistence type="predicted"/>
<dbReference type="EMBL" id="CACVBS010000041">
    <property type="protein sequence ID" value="CAA7263793.1"/>
    <property type="molecule type" value="Genomic_DNA"/>
</dbReference>
<dbReference type="Proteomes" id="UP000467700">
    <property type="component" value="Unassembled WGS sequence"/>
</dbReference>
<evidence type="ECO:0000313" key="3">
    <source>
        <dbReference type="Proteomes" id="UP000467700"/>
    </source>
</evidence>
<protein>
    <submittedName>
        <fullName evidence="2">Uncharacterized protein</fullName>
    </submittedName>
</protein>
<feature type="compositionally biased region" description="Polar residues" evidence="1">
    <location>
        <begin position="74"/>
        <end position="83"/>
    </location>
</feature>
<reference evidence="2 3" key="1">
    <citation type="submission" date="2020-01" db="EMBL/GenBank/DDBJ databases">
        <authorList>
            <person name="Gupta K D."/>
        </authorList>
    </citation>
    <scope>NUCLEOTIDE SEQUENCE [LARGE SCALE GENOMIC DNA]</scope>
</reference>
<gene>
    <name evidence="2" type="ORF">AAE3_LOCUS6118</name>
</gene>
<feature type="region of interest" description="Disordered" evidence="1">
    <location>
        <begin position="55"/>
        <end position="101"/>
    </location>
</feature>
<name>A0A8S0WJG3_CYCAE</name>
<comment type="caution">
    <text evidence="2">The sequence shown here is derived from an EMBL/GenBank/DDBJ whole genome shotgun (WGS) entry which is preliminary data.</text>
</comment>
<dbReference type="OrthoDB" id="5139846at2759"/>
<organism evidence="2 3">
    <name type="scientific">Cyclocybe aegerita</name>
    <name type="common">Black poplar mushroom</name>
    <name type="synonym">Agrocybe aegerita</name>
    <dbReference type="NCBI Taxonomy" id="1973307"/>
    <lineage>
        <taxon>Eukaryota</taxon>
        <taxon>Fungi</taxon>
        <taxon>Dikarya</taxon>
        <taxon>Basidiomycota</taxon>
        <taxon>Agaricomycotina</taxon>
        <taxon>Agaricomycetes</taxon>
        <taxon>Agaricomycetidae</taxon>
        <taxon>Agaricales</taxon>
        <taxon>Agaricineae</taxon>
        <taxon>Bolbitiaceae</taxon>
        <taxon>Cyclocybe</taxon>
    </lineage>
</organism>
<accession>A0A8S0WJG3</accession>
<evidence type="ECO:0000313" key="2">
    <source>
        <dbReference type="EMBL" id="CAA7263793.1"/>
    </source>
</evidence>
<keyword evidence="3" id="KW-1185">Reference proteome</keyword>